<evidence type="ECO:0000256" key="6">
    <source>
        <dbReference type="SAM" id="Phobius"/>
    </source>
</evidence>
<name>A0A2V2YU92_9BACL</name>
<comment type="caution">
    <text evidence="7">The sequence shown here is derived from an EMBL/GenBank/DDBJ whole genome shotgun (WGS) entry which is preliminary data.</text>
</comment>
<comment type="subcellular location">
    <subcellularLocation>
        <location evidence="1">Cell membrane</location>
        <topology evidence="1">Multi-pass membrane protein</topology>
    </subcellularLocation>
</comment>
<feature type="transmembrane region" description="Helical" evidence="6">
    <location>
        <begin position="98"/>
        <end position="120"/>
    </location>
</feature>
<evidence type="ECO:0000256" key="2">
    <source>
        <dbReference type="ARBA" id="ARBA00022475"/>
    </source>
</evidence>
<evidence type="ECO:0000256" key="1">
    <source>
        <dbReference type="ARBA" id="ARBA00004651"/>
    </source>
</evidence>
<keyword evidence="2" id="KW-1003">Cell membrane</keyword>
<keyword evidence="5 6" id="KW-0472">Membrane</keyword>
<dbReference type="InterPro" id="IPR019108">
    <property type="entry name" value="Caa3_assmbl_CtaG-rel"/>
</dbReference>
<dbReference type="Pfam" id="PF09678">
    <property type="entry name" value="Caa3_CtaG"/>
    <property type="match status" value="1"/>
</dbReference>
<protein>
    <submittedName>
        <fullName evidence="7">Putative membrane protein</fullName>
    </submittedName>
</protein>
<evidence type="ECO:0000313" key="8">
    <source>
        <dbReference type="Proteomes" id="UP000246635"/>
    </source>
</evidence>
<evidence type="ECO:0000256" key="3">
    <source>
        <dbReference type="ARBA" id="ARBA00022692"/>
    </source>
</evidence>
<feature type="transmembrane region" description="Helical" evidence="6">
    <location>
        <begin position="173"/>
        <end position="192"/>
    </location>
</feature>
<keyword evidence="8" id="KW-1185">Reference proteome</keyword>
<reference evidence="7 8" key="1">
    <citation type="submission" date="2018-05" db="EMBL/GenBank/DDBJ databases">
        <title>Genomic Encyclopedia of Type Strains, Phase III (KMG-III): the genomes of soil and plant-associated and newly described type strains.</title>
        <authorList>
            <person name="Whitman W."/>
        </authorList>
    </citation>
    <scope>NUCLEOTIDE SEQUENCE [LARGE SCALE GENOMIC DNA]</scope>
    <source>
        <strain evidence="7 8">CECT 5696</strain>
    </source>
</reference>
<gene>
    <name evidence="7" type="ORF">DFQ01_108104</name>
</gene>
<keyword evidence="3 6" id="KW-0812">Transmembrane</keyword>
<accession>A0A2V2YU92</accession>
<feature type="transmembrane region" description="Helical" evidence="6">
    <location>
        <begin position="132"/>
        <end position="153"/>
    </location>
</feature>
<feature type="transmembrane region" description="Helical" evidence="6">
    <location>
        <begin position="67"/>
        <end position="86"/>
    </location>
</feature>
<keyword evidence="4 6" id="KW-1133">Transmembrane helix</keyword>
<evidence type="ECO:0000256" key="5">
    <source>
        <dbReference type="ARBA" id="ARBA00023136"/>
    </source>
</evidence>
<dbReference type="EMBL" id="QGTQ01000008">
    <property type="protein sequence ID" value="PWW02827.1"/>
    <property type="molecule type" value="Genomic_DNA"/>
</dbReference>
<proteinExistence type="predicted"/>
<feature type="transmembrane region" description="Helical" evidence="6">
    <location>
        <begin position="25"/>
        <end position="46"/>
    </location>
</feature>
<sequence>MALTIQGSVVERAHASFTTHMVQHLLFGMLAPLLIVIASPFTLALRAMSVHHARRCVRLTKHPYMHVVMHPLTAVTLNIGGLWALYATRLYSMMHESAAIYVLVHLHLFAAGYLFTASILSLDLVYRRFGFAYRAIMLIVAIAGHSILSKYIYGSPPGHVPSQQAEAGAMLMYYGGDAIELIVIVLLCFQWYKTRLIKDQSSVL</sequence>
<evidence type="ECO:0000313" key="7">
    <source>
        <dbReference type="EMBL" id="PWW02827.1"/>
    </source>
</evidence>
<dbReference type="GO" id="GO:0005886">
    <property type="term" value="C:plasma membrane"/>
    <property type="evidence" value="ECO:0007669"/>
    <property type="project" value="UniProtKB-SubCell"/>
</dbReference>
<dbReference type="Proteomes" id="UP000246635">
    <property type="component" value="Unassembled WGS sequence"/>
</dbReference>
<dbReference type="AlphaFoldDB" id="A0A2V2YU92"/>
<evidence type="ECO:0000256" key="4">
    <source>
        <dbReference type="ARBA" id="ARBA00022989"/>
    </source>
</evidence>
<organism evidence="7 8">
    <name type="scientific">Paenibacillus cellulosilyticus</name>
    <dbReference type="NCBI Taxonomy" id="375489"/>
    <lineage>
        <taxon>Bacteria</taxon>
        <taxon>Bacillati</taxon>
        <taxon>Bacillota</taxon>
        <taxon>Bacilli</taxon>
        <taxon>Bacillales</taxon>
        <taxon>Paenibacillaceae</taxon>
        <taxon>Paenibacillus</taxon>
    </lineage>
</organism>